<dbReference type="GO" id="GO:0005886">
    <property type="term" value="C:plasma membrane"/>
    <property type="evidence" value="ECO:0007669"/>
    <property type="project" value="UniProtKB-SubCell"/>
</dbReference>
<feature type="transmembrane region" description="Helical" evidence="17">
    <location>
        <begin position="305"/>
        <end position="323"/>
    </location>
</feature>
<dbReference type="GO" id="GO:0050380">
    <property type="term" value="F:undecaprenyl-diphosphatase activity"/>
    <property type="evidence" value="ECO:0007669"/>
    <property type="project" value="UniProtKB-UniRule"/>
</dbReference>
<dbReference type="GO" id="GO:0046677">
    <property type="term" value="P:response to antibiotic"/>
    <property type="evidence" value="ECO:0007669"/>
    <property type="project" value="UniProtKB-UniRule"/>
</dbReference>
<dbReference type="HAMAP" id="MF_01006">
    <property type="entry name" value="Undec_diphosphatase"/>
    <property type="match status" value="1"/>
</dbReference>
<comment type="function">
    <text evidence="17">Catalyzes the dephosphorylation of undecaprenyl diphosphate (UPP). Confers resistance to bacitracin.</text>
</comment>
<accession>A0A1H8YQG1</accession>
<evidence type="ECO:0000256" key="13">
    <source>
        <dbReference type="ARBA" id="ARBA00023316"/>
    </source>
</evidence>
<evidence type="ECO:0000256" key="2">
    <source>
        <dbReference type="ARBA" id="ARBA00010621"/>
    </source>
</evidence>
<evidence type="ECO:0000313" key="18">
    <source>
        <dbReference type="EMBL" id="SEP54407.1"/>
    </source>
</evidence>
<dbReference type="AlphaFoldDB" id="A0A1H8YQG1"/>
<evidence type="ECO:0000256" key="6">
    <source>
        <dbReference type="ARBA" id="ARBA00022692"/>
    </source>
</evidence>
<evidence type="ECO:0000256" key="12">
    <source>
        <dbReference type="ARBA" id="ARBA00023251"/>
    </source>
</evidence>
<gene>
    <name evidence="17" type="primary">uppP</name>
    <name evidence="18" type="ORF">SAMN04489732_1464</name>
</gene>
<feature type="transmembrane region" description="Helical" evidence="17">
    <location>
        <begin position="94"/>
        <end position="113"/>
    </location>
</feature>
<dbReference type="EMBL" id="FOEF01000046">
    <property type="protein sequence ID" value="SEP54407.1"/>
    <property type="molecule type" value="Genomic_DNA"/>
</dbReference>
<evidence type="ECO:0000256" key="8">
    <source>
        <dbReference type="ARBA" id="ARBA00022960"/>
    </source>
</evidence>
<feature type="transmembrane region" description="Helical" evidence="17">
    <location>
        <begin position="273"/>
        <end position="293"/>
    </location>
</feature>
<evidence type="ECO:0000256" key="16">
    <source>
        <dbReference type="ARBA" id="ARBA00047594"/>
    </source>
</evidence>
<dbReference type="PANTHER" id="PTHR30622:SF4">
    <property type="entry name" value="UNDECAPRENYL-DIPHOSPHATASE"/>
    <property type="match status" value="1"/>
</dbReference>
<dbReference type="EC" id="3.6.1.27" evidence="3 17"/>
<name>A0A1H8YQG1_9PSEU</name>
<feature type="transmembrane region" description="Helical" evidence="17">
    <location>
        <begin position="335"/>
        <end position="353"/>
    </location>
</feature>
<keyword evidence="19" id="KW-1185">Reference proteome</keyword>
<evidence type="ECO:0000256" key="9">
    <source>
        <dbReference type="ARBA" id="ARBA00022984"/>
    </source>
</evidence>
<keyword evidence="12 17" id="KW-0046">Antibiotic resistance</keyword>
<dbReference type="STRING" id="394193.SAMN04489732_1464"/>
<keyword evidence="13 17" id="KW-0961">Cell wall biogenesis/degradation</keyword>
<protein>
    <recommendedName>
        <fullName evidence="4 17">Undecaprenyl-diphosphatase</fullName>
        <ecNumber evidence="3 17">3.6.1.27</ecNumber>
    </recommendedName>
    <alternativeName>
        <fullName evidence="15 17">Bacitracin resistance protein</fullName>
    </alternativeName>
    <alternativeName>
        <fullName evidence="14 17">Undecaprenyl pyrophosphate phosphatase</fullName>
    </alternativeName>
</protein>
<keyword evidence="11 17" id="KW-0472">Membrane</keyword>
<dbReference type="GO" id="GO:0008360">
    <property type="term" value="P:regulation of cell shape"/>
    <property type="evidence" value="ECO:0007669"/>
    <property type="project" value="UniProtKB-KW"/>
</dbReference>
<dbReference type="GO" id="GO:0009252">
    <property type="term" value="P:peptidoglycan biosynthetic process"/>
    <property type="evidence" value="ECO:0007669"/>
    <property type="project" value="UniProtKB-KW"/>
</dbReference>
<evidence type="ECO:0000256" key="14">
    <source>
        <dbReference type="ARBA" id="ARBA00032707"/>
    </source>
</evidence>
<dbReference type="Proteomes" id="UP000198582">
    <property type="component" value="Unassembled WGS sequence"/>
</dbReference>
<evidence type="ECO:0000256" key="10">
    <source>
        <dbReference type="ARBA" id="ARBA00022989"/>
    </source>
</evidence>
<keyword evidence="10 17" id="KW-1133">Transmembrane helix</keyword>
<evidence type="ECO:0000256" key="5">
    <source>
        <dbReference type="ARBA" id="ARBA00022475"/>
    </source>
</evidence>
<keyword evidence="6 17" id="KW-0812">Transmembrane</keyword>
<keyword evidence="7 17" id="KW-0378">Hydrolase</keyword>
<sequence length="355" mass="38030">MFIYVNVVGWSTPSRVFCPVLTRPWLDSPGNSLIDAEKGNRMSAVTYVEAIVVGALQGVSELFPVSSLGHSILLPALVGGSWQRDLSIGKDSPYLAVLVAMHVATALALVLFFRRDWVRIIGGLLTSIRHREVRTADQRLAWLLVLATIPVGIAGLLLESLLRDYLGKPVPSAIFLALNGGVLFAAERFSRPKPSAESAVRRSEDTVDFSAEETLVMRAVTVEETTDARLSKLGVGEAVLIGSAQILALLPGISRSGITMVAGLRRGLGHEDAARFAWLLATPVILAAGVLKLPSLFTPENSPSLGPALVGSLVAGVASYIAVRFLTKYFETRTLTPFAIYCFVAGIGSLLFFTL</sequence>
<comment type="catalytic activity">
    <reaction evidence="16 17">
        <text>di-trans,octa-cis-undecaprenyl diphosphate + H2O = di-trans,octa-cis-undecaprenyl phosphate + phosphate + H(+)</text>
        <dbReference type="Rhea" id="RHEA:28094"/>
        <dbReference type="ChEBI" id="CHEBI:15377"/>
        <dbReference type="ChEBI" id="CHEBI:15378"/>
        <dbReference type="ChEBI" id="CHEBI:43474"/>
        <dbReference type="ChEBI" id="CHEBI:58405"/>
        <dbReference type="ChEBI" id="CHEBI:60392"/>
        <dbReference type="EC" id="3.6.1.27"/>
    </reaction>
</comment>
<evidence type="ECO:0000313" key="19">
    <source>
        <dbReference type="Proteomes" id="UP000198582"/>
    </source>
</evidence>
<comment type="miscellaneous">
    <text evidence="17">Bacitracin is thought to be involved in the inhibition of peptidoglycan synthesis by sequestering undecaprenyl diphosphate, thereby reducing the pool of lipid carrier available.</text>
</comment>
<evidence type="ECO:0000256" key="1">
    <source>
        <dbReference type="ARBA" id="ARBA00004651"/>
    </source>
</evidence>
<comment type="similarity">
    <text evidence="2 17">Belongs to the UppP family.</text>
</comment>
<organism evidence="18 19">
    <name type="scientific">Amycolatopsis saalfeldensis</name>
    <dbReference type="NCBI Taxonomy" id="394193"/>
    <lineage>
        <taxon>Bacteria</taxon>
        <taxon>Bacillati</taxon>
        <taxon>Actinomycetota</taxon>
        <taxon>Actinomycetes</taxon>
        <taxon>Pseudonocardiales</taxon>
        <taxon>Pseudonocardiaceae</taxon>
        <taxon>Amycolatopsis</taxon>
    </lineage>
</organism>
<comment type="subcellular location">
    <subcellularLocation>
        <location evidence="1 17">Cell membrane</location>
        <topology evidence="1 17">Multi-pass membrane protein</topology>
    </subcellularLocation>
</comment>
<evidence type="ECO:0000256" key="7">
    <source>
        <dbReference type="ARBA" id="ARBA00022801"/>
    </source>
</evidence>
<proteinExistence type="inferred from homology"/>
<keyword evidence="8 17" id="KW-0133">Cell shape</keyword>
<feature type="transmembrane region" description="Helical" evidence="17">
    <location>
        <begin position="140"/>
        <end position="158"/>
    </location>
</feature>
<keyword evidence="5 17" id="KW-1003">Cell membrane</keyword>
<evidence type="ECO:0000256" key="17">
    <source>
        <dbReference type="HAMAP-Rule" id="MF_01006"/>
    </source>
</evidence>
<evidence type="ECO:0000256" key="15">
    <source>
        <dbReference type="ARBA" id="ARBA00032932"/>
    </source>
</evidence>
<dbReference type="NCBIfam" id="NF001395">
    <property type="entry name" value="PRK00281.3-1"/>
    <property type="match status" value="1"/>
</dbReference>
<dbReference type="InterPro" id="IPR003824">
    <property type="entry name" value="UppP"/>
</dbReference>
<evidence type="ECO:0000256" key="11">
    <source>
        <dbReference type="ARBA" id="ARBA00023136"/>
    </source>
</evidence>
<reference evidence="18 19" key="1">
    <citation type="submission" date="2016-10" db="EMBL/GenBank/DDBJ databases">
        <authorList>
            <person name="de Groot N.N."/>
        </authorList>
    </citation>
    <scope>NUCLEOTIDE SEQUENCE [LARGE SCALE GENOMIC DNA]</scope>
    <source>
        <strain evidence="18 19">DSM 44993</strain>
    </source>
</reference>
<dbReference type="PANTHER" id="PTHR30622">
    <property type="entry name" value="UNDECAPRENYL-DIPHOSPHATASE"/>
    <property type="match status" value="1"/>
</dbReference>
<keyword evidence="9 17" id="KW-0573">Peptidoglycan synthesis</keyword>
<dbReference type="Pfam" id="PF02673">
    <property type="entry name" value="BacA"/>
    <property type="match status" value="1"/>
</dbReference>
<evidence type="ECO:0000256" key="4">
    <source>
        <dbReference type="ARBA" id="ARBA00021581"/>
    </source>
</evidence>
<dbReference type="GO" id="GO:0071555">
    <property type="term" value="P:cell wall organization"/>
    <property type="evidence" value="ECO:0007669"/>
    <property type="project" value="UniProtKB-KW"/>
</dbReference>
<evidence type="ECO:0000256" key="3">
    <source>
        <dbReference type="ARBA" id="ARBA00012374"/>
    </source>
</evidence>